<evidence type="ECO:0008006" key="3">
    <source>
        <dbReference type="Google" id="ProtNLM"/>
    </source>
</evidence>
<dbReference type="Pfam" id="PF09684">
    <property type="entry name" value="Tail_P2_I"/>
    <property type="match status" value="1"/>
</dbReference>
<gene>
    <name evidence="1" type="ORF">GCM10007094_23920</name>
</gene>
<evidence type="ECO:0000313" key="2">
    <source>
        <dbReference type="Proteomes" id="UP000637980"/>
    </source>
</evidence>
<dbReference type="InterPro" id="IPR006521">
    <property type="entry name" value="Tail_protein_I"/>
</dbReference>
<keyword evidence="2" id="KW-1185">Reference proteome</keyword>
<accession>A0ABQ3EGQ9</accession>
<evidence type="ECO:0000313" key="1">
    <source>
        <dbReference type="EMBL" id="GHB34084.1"/>
    </source>
</evidence>
<protein>
    <recommendedName>
        <fullName evidence="3">Phage tail protein I</fullName>
    </recommendedName>
</protein>
<sequence length="255" mass="28824">MTPEEIDELIEQAAQVADVRLIGQQATPYMRAWLTAEIATLMVHSPERIGDFWNPWKCPVELLPWLAWALSVDVWDEDWPEVIKRRVIASSPMVHRIKGSVQSTEDALAAMVGKPRISEWWEQEPPKKRGTFEVTTYVNEQHSEGLPLLSERLQRQVIESIYATKPKSRQFTYRLGVDLKSELGVGAKARCVGYRQEVAEAKIAPQKLPLGLGAAVRTIGYTQQMAETKLAPQQLSLRLGALLRGISFHQIIMEV</sequence>
<proteinExistence type="predicted"/>
<comment type="caution">
    <text evidence="1">The sequence shown here is derived from an EMBL/GenBank/DDBJ whole genome shotgun (WGS) entry which is preliminary data.</text>
</comment>
<organism evidence="1 2">
    <name type="scientific">Pseudovibrio japonicus</name>
    <dbReference type="NCBI Taxonomy" id="366534"/>
    <lineage>
        <taxon>Bacteria</taxon>
        <taxon>Pseudomonadati</taxon>
        <taxon>Pseudomonadota</taxon>
        <taxon>Alphaproteobacteria</taxon>
        <taxon>Hyphomicrobiales</taxon>
        <taxon>Stappiaceae</taxon>
        <taxon>Pseudovibrio</taxon>
    </lineage>
</organism>
<dbReference type="NCBIfam" id="TIGR01634">
    <property type="entry name" value="tail_P2_I"/>
    <property type="match status" value="1"/>
</dbReference>
<reference evidence="2" key="1">
    <citation type="journal article" date="2019" name="Int. J. Syst. Evol. Microbiol.">
        <title>The Global Catalogue of Microorganisms (GCM) 10K type strain sequencing project: providing services to taxonomists for standard genome sequencing and annotation.</title>
        <authorList>
            <consortium name="The Broad Institute Genomics Platform"/>
            <consortium name="The Broad Institute Genome Sequencing Center for Infectious Disease"/>
            <person name="Wu L."/>
            <person name="Ma J."/>
        </authorList>
    </citation>
    <scope>NUCLEOTIDE SEQUENCE [LARGE SCALE GENOMIC DNA]</scope>
    <source>
        <strain evidence="2">KCTC 12861</strain>
    </source>
</reference>
<dbReference type="EMBL" id="BMXE01000004">
    <property type="protein sequence ID" value="GHB34084.1"/>
    <property type="molecule type" value="Genomic_DNA"/>
</dbReference>
<dbReference type="Proteomes" id="UP000637980">
    <property type="component" value="Unassembled WGS sequence"/>
</dbReference>
<name>A0ABQ3EGQ9_9HYPH</name>
<dbReference type="RefSeq" id="WP_189437035.1">
    <property type="nucleotide sequence ID" value="NZ_BMXE01000004.1"/>
</dbReference>